<dbReference type="PANTHER" id="PTHR35336:SF5">
    <property type="entry name" value="ADENOSYLCOBINAMIDE AMIDOHYDROLASE"/>
    <property type="match status" value="1"/>
</dbReference>
<dbReference type="OrthoDB" id="369673at2"/>
<name>A0A5F1ZWL9_9LEPT</name>
<gene>
    <name evidence="1" type="ORF">EHO57_17655</name>
    <name evidence="2" type="ORF">EHQ53_01515</name>
</gene>
<evidence type="ECO:0000313" key="1">
    <source>
        <dbReference type="EMBL" id="TGJ98426.1"/>
    </source>
</evidence>
<dbReference type="RefSeq" id="WP_135642298.1">
    <property type="nucleotide sequence ID" value="NZ_RQER01000011.1"/>
</dbReference>
<dbReference type="InterPro" id="IPR052209">
    <property type="entry name" value="CbiZ"/>
</dbReference>
<comment type="caution">
    <text evidence="1">The sequence shown here is derived from an EMBL/GenBank/DDBJ whole genome shotgun (WGS) entry which is preliminary data.</text>
</comment>
<dbReference type="EMBL" id="RQER01000011">
    <property type="protein sequence ID" value="TGJ98426.1"/>
    <property type="molecule type" value="Genomic_DNA"/>
</dbReference>
<dbReference type="InterPro" id="IPR002808">
    <property type="entry name" value="AdoCbi_amidolase"/>
</dbReference>
<proteinExistence type="predicted"/>
<dbReference type="Proteomes" id="UP000297946">
    <property type="component" value="Unassembled WGS sequence"/>
</dbReference>
<dbReference type="PANTHER" id="PTHR35336">
    <property type="entry name" value="ADENOSYLCOBINAMIDE AMIDOHYDROLASE"/>
    <property type="match status" value="1"/>
</dbReference>
<evidence type="ECO:0000313" key="3">
    <source>
        <dbReference type="Proteomes" id="UP000297273"/>
    </source>
</evidence>
<organism evidence="1 4">
    <name type="scientific">Leptospira langatensis</name>
    <dbReference type="NCBI Taxonomy" id="2484983"/>
    <lineage>
        <taxon>Bacteria</taxon>
        <taxon>Pseudomonadati</taxon>
        <taxon>Spirochaetota</taxon>
        <taxon>Spirochaetia</taxon>
        <taxon>Leptospirales</taxon>
        <taxon>Leptospiraceae</taxon>
        <taxon>Leptospira</taxon>
    </lineage>
</organism>
<keyword evidence="3" id="KW-1185">Reference proteome</keyword>
<dbReference type="Pfam" id="PF01955">
    <property type="entry name" value="CbiZ"/>
    <property type="match status" value="1"/>
</dbReference>
<protein>
    <submittedName>
        <fullName evidence="1">Cobalamin biosynthesis protein</fullName>
    </submittedName>
</protein>
<evidence type="ECO:0000313" key="2">
    <source>
        <dbReference type="EMBL" id="TGL43341.1"/>
    </source>
</evidence>
<reference evidence="2" key="1">
    <citation type="submission" date="2018-10" db="EMBL/GenBank/DDBJ databases">
        <authorList>
            <person name="Vincent A.T."/>
            <person name="Schiettekatte O."/>
            <person name="Bourhy P."/>
            <person name="Veyrier F.J."/>
            <person name="Picardeau M."/>
        </authorList>
    </citation>
    <scope>NUCLEOTIDE SEQUENCE</scope>
    <source>
        <strain evidence="2">201702690</strain>
    </source>
</reference>
<evidence type="ECO:0000313" key="4">
    <source>
        <dbReference type="Proteomes" id="UP000297946"/>
    </source>
</evidence>
<reference evidence="1 4" key="2">
    <citation type="journal article" date="2019" name="PLoS Negl. Trop. Dis.">
        <title>Revisiting the worldwide diversity of Leptospira species in the environment.</title>
        <authorList>
            <person name="Vincent A.T."/>
            <person name="Schiettekatte O."/>
            <person name="Bourhy P."/>
            <person name="Veyrier F.J."/>
            <person name="Picardeau M."/>
        </authorList>
    </citation>
    <scope>NUCLEOTIDE SEQUENCE [LARGE SCALE GENOMIC DNA]</scope>
    <source>
        <strain evidence="2">201702690</strain>
        <strain evidence="1 4">SSW18</strain>
    </source>
</reference>
<dbReference type="EMBL" id="RQGC01000001">
    <property type="protein sequence ID" value="TGL43341.1"/>
    <property type="molecule type" value="Genomic_DNA"/>
</dbReference>
<accession>A0A5F1ZWL9</accession>
<dbReference type="AlphaFoldDB" id="A0A5F1ZWL9"/>
<dbReference type="Proteomes" id="UP000297273">
    <property type="component" value="Unassembled WGS sequence"/>
</dbReference>
<sequence>MNPFSDSPLLVSEKWLELPLKETHSALSWAIVGGGWISIEKVYWIRVNNSDLGPNIIPEEFYRNRLAEKGEREEVLGFMTSASLLDHSVVIRSKEEFHVRCISTVGLGNSVRVGDLPTPSPKIGTINVLVQTSESLTLSASLEAVSIATEARTLAVLEAEIQSKAGEGLATGTGTDCIGILSPTRSNAIDYVGKHTIFGHLIGTAVFQSVQAGIRSWKHGRSTFTNHNALGRTFL</sequence>